<dbReference type="EMBL" id="CP045896">
    <property type="protein sequence ID" value="QQP50078.1"/>
    <property type="molecule type" value="Genomic_DNA"/>
</dbReference>
<name>A0A7T8K8G3_CALRO</name>
<protein>
    <submittedName>
        <fullName evidence="1">Lachesin</fullName>
    </submittedName>
</protein>
<accession>A0A7T8K8G3</accession>
<reference evidence="2" key="1">
    <citation type="submission" date="2021-01" db="EMBL/GenBank/DDBJ databases">
        <title>Caligus Genome Assembly.</title>
        <authorList>
            <person name="Gallardo-Escarate C."/>
        </authorList>
    </citation>
    <scope>NUCLEOTIDE SEQUENCE [LARGE SCALE GENOMIC DNA]</scope>
</reference>
<sequence>MRYDTASSNLHASDQGRQINDEAVYQCEVVIGNTNKVTRHVALSVSKPPP</sequence>
<evidence type="ECO:0000313" key="2">
    <source>
        <dbReference type="Proteomes" id="UP000595437"/>
    </source>
</evidence>
<evidence type="ECO:0000313" key="1">
    <source>
        <dbReference type="EMBL" id="QQP50078.1"/>
    </source>
</evidence>
<organism evidence="1 2">
    <name type="scientific">Caligus rogercresseyi</name>
    <name type="common">Sea louse</name>
    <dbReference type="NCBI Taxonomy" id="217165"/>
    <lineage>
        <taxon>Eukaryota</taxon>
        <taxon>Metazoa</taxon>
        <taxon>Ecdysozoa</taxon>
        <taxon>Arthropoda</taxon>
        <taxon>Crustacea</taxon>
        <taxon>Multicrustacea</taxon>
        <taxon>Hexanauplia</taxon>
        <taxon>Copepoda</taxon>
        <taxon>Siphonostomatoida</taxon>
        <taxon>Caligidae</taxon>
        <taxon>Caligus</taxon>
    </lineage>
</organism>
<keyword evidence="2" id="KW-1185">Reference proteome</keyword>
<dbReference type="OrthoDB" id="10010359at2759"/>
<proteinExistence type="predicted"/>
<dbReference type="AlphaFoldDB" id="A0A7T8K8G3"/>
<dbReference type="Proteomes" id="UP000595437">
    <property type="component" value="Chromosome 7"/>
</dbReference>
<gene>
    <name evidence="1" type="ORF">FKW44_010959</name>
</gene>